<reference evidence="3" key="1">
    <citation type="journal article" date="2019" name="Int. J. Syst. Evol. Microbiol.">
        <title>The Global Catalogue of Microorganisms (GCM) 10K type strain sequencing project: providing services to taxonomists for standard genome sequencing and annotation.</title>
        <authorList>
            <consortium name="The Broad Institute Genomics Platform"/>
            <consortium name="The Broad Institute Genome Sequencing Center for Infectious Disease"/>
            <person name="Wu L."/>
            <person name="Ma J."/>
        </authorList>
    </citation>
    <scope>NUCLEOTIDE SEQUENCE [LARGE SCALE GENOMIC DNA]</scope>
    <source>
        <strain evidence="3">KCTC 42398</strain>
    </source>
</reference>
<proteinExistence type="predicted"/>
<sequence length="363" mass="42256">MSKDLRQQPQQNEEMDIGHLFKIIGNLFEKLFASIVRVFQWLYDVLLLVLIHFFKRLKWYVSVAIVGLVIGYFIDKNSDYLYGANMQVQTNYDSARQVYENISYLNQLAAIDRDSVELANRLNISVNEAASIKSFSIEPNIDENDKMKLFSDFRAQLDSLTKSTFTYNDYIDGLTSHSFRTHQIKLVSSDKFVFGKLNRGLEKQLANNIYLDEIRQVTLDNLNRREEILNDQRSAIDSLKNVYLDIRRKESERDRNQPGSGTNLFLAASQKEDNLLIKETELLERRLEIENQKLDLYSNYIENKYIVNIISQFPEAGYGIGKLTDMGKVRIPILLLLITFLIFAVLGLSNYLQKESERLIKTW</sequence>
<organism evidence="2 3">
    <name type="scientific">Hyunsoonleella rubra</name>
    <dbReference type="NCBI Taxonomy" id="1737062"/>
    <lineage>
        <taxon>Bacteria</taxon>
        <taxon>Pseudomonadati</taxon>
        <taxon>Bacteroidota</taxon>
        <taxon>Flavobacteriia</taxon>
        <taxon>Flavobacteriales</taxon>
        <taxon>Flavobacteriaceae</taxon>
    </lineage>
</organism>
<accession>A0ABW5T6Z0</accession>
<protein>
    <recommendedName>
        <fullName evidence="4">Polysaccharide chain length determinant N-terminal domain-containing protein</fullName>
    </recommendedName>
</protein>
<keyword evidence="1" id="KW-1133">Transmembrane helix</keyword>
<comment type="caution">
    <text evidence="2">The sequence shown here is derived from an EMBL/GenBank/DDBJ whole genome shotgun (WGS) entry which is preliminary data.</text>
</comment>
<evidence type="ECO:0000256" key="1">
    <source>
        <dbReference type="SAM" id="Phobius"/>
    </source>
</evidence>
<keyword evidence="3" id="KW-1185">Reference proteome</keyword>
<gene>
    <name evidence="2" type="ORF">ACFSR8_00985</name>
</gene>
<feature type="transmembrane region" description="Helical" evidence="1">
    <location>
        <begin position="331"/>
        <end position="352"/>
    </location>
</feature>
<evidence type="ECO:0008006" key="4">
    <source>
        <dbReference type="Google" id="ProtNLM"/>
    </source>
</evidence>
<name>A0ABW5T6Z0_9FLAO</name>
<evidence type="ECO:0000313" key="2">
    <source>
        <dbReference type="EMBL" id="MFD2724771.1"/>
    </source>
</evidence>
<evidence type="ECO:0000313" key="3">
    <source>
        <dbReference type="Proteomes" id="UP001597476"/>
    </source>
</evidence>
<feature type="transmembrane region" description="Helical" evidence="1">
    <location>
        <begin position="57"/>
        <end position="74"/>
    </location>
</feature>
<keyword evidence="1" id="KW-0472">Membrane</keyword>
<keyword evidence="1" id="KW-0812">Transmembrane</keyword>
<dbReference type="EMBL" id="JBHULY010000005">
    <property type="protein sequence ID" value="MFD2724771.1"/>
    <property type="molecule type" value="Genomic_DNA"/>
</dbReference>
<dbReference type="RefSeq" id="WP_380288136.1">
    <property type="nucleotide sequence ID" value="NZ_JBHULY010000005.1"/>
</dbReference>
<dbReference type="Proteomes" id="UP001597476">
    <property type="component" value="Unassembled WGS sequence"/>
</dbReference>